<reference evidence="2" key="1">
    <citation type="submission" date="2014-09" db="EMBL/GenBank/DDBJ databases">
        <authorList>
            <person name="Magalhaes I.L.F."/>
            <person name="Oliveira U."/>
            <person name="Santos F.R."/>
            <person name="Vidigal T.H.D.A."/>
            <person name="Brescovit A.D."/>
            <person name="Santos A.J."/>
        </authorList>
    </citation>
    <scope>NUCLEOTIDE SEQUENCE</scope>
    <source>
        <tissue evidence="2">Shoot tissue taken approximately 20 cm above the soil surface</tissue>
    </source>
</reference>
<organism evidence="2">
    <name type="scientific">Arundo donax</name>
    <name type="common">Giant reed</name>
    <name type="synonym">Donax arundinaceus</name>
    <dbReference type="NCBI Taxonomy" id="35708"/>
    <lineage>
        <taxon>Eukaryota</taxon>
        <taxon>Viridiplantae</taxon>
        <taxon>Streptophyta</taxon>
        <taxon>Embryophyta</taxon>
        <taxon>Tracheophyta</taxon>
        <taxon>Spermatophyta</taxon>
        <taxon>Magnoliopsida</taxon>
        <taxon>Liliopsida</taxon>
        <taxon>Poales</taxon>
        <taxon>Poaceae</taxon>
        <taxon>PACMAD clade</taxon>
        <taxon>Arundinoideae</taxon>
        <taxon>Arundineae</taxon>
        <taxon>Arundo</taxon>
    </lineage>
</organism>
<reference evidence="2" key="2">
    <citation type="journal article" date="2015" name="Data Brief">
        <title>Shoot transcriptome of the giant reed, Arundo donax.</title>
        <authorList>
            <person name="Barrero R.A."/>
            <person name="Guerrero F.D."/>
            <person name="Moolhuijzen P."/>
            <person name="Goolsby J.A."/>
            <person name="Tidwell J."/>
            <person name="Bellgard S.E."/>
            <person name="Bellgard M.I."/>
        </authorList>
    </citation>
    <scope>NUCLEOTIDE SEQUENCE</scope>
    <source>
        <tissue evidence="2">Shoot tissue taken approximately 20 cm above the soil surface</tissue>
    </source>
</reference>
<evidence type="ECO:0000313" key="2">
    <source>
        <dbReference type="EMBL" id="JAD50608.1"/>
    </source>
</evidence>
<protein>
    <submittedName>
        <fullName evidence="2">Uncharacterized protein</fullName>
    </submittedName>
</protein>
<feature type="signal peptide" evidence="1">
    <location>
        <begin position="1"/>
        <end position="30"/>
    </location>
</feature>
<accession>A0A0A9ALA7</accession>
<evidence type="ECO:0000256" key="1">
    <source>
        <dbReference type="SAM" id="SignalP"/>
    </source>
</evidence>
<dbReference type="AlphaFoldDB" id="A0A0A9ALA7"/>
<feature type="chain" id="PRO_5002042666" evidence="1">
    <location>
        <begin position="31"/>
        <end position="47"/>
    </location>
</feature>
<keyword evidence="1" id="KW-0732">Signal</keyword>
<sequence length="47" mass="5290">MRCPHKHIAFGISMLKLCVICNSMPAQTCGVWYQHAKILCVWTDAAL</sequence>
<proteinExistence type="predicted"/>
<name>A0A0A9ALA7_ARUDO</name>
<dbReference type="EMBL" id="GBRH01247287">
    <property type="protein sequence ID" value="JAD50608.1"/>
    <property type="molecule type" value="Transcribed_RNA"/>
</dbReference>